<keyword evidence="3" id="KW-0347">Helicase</keyword>
<keyword evidence="2" id="KW-0378">Hydrolase</keyword>
<keyword evidence="4" id="KW-0067">ATP-binding</keyword>
<dbReference type="GO" id="GO:0005694">
    <property type="term" value="C:chromosome"/>
    <property type="evidence" value="ECO:0007669"/>
    <property type="project" value="UniProtKB-ARBA"/>
</dbReference>
<dbReference type="Pfam" id="PF13087">
    <property type="entry name" value="AAA_12"/>
    <property type="match status" value="1"/>
</dbReference>
<evidence type="ECO:0000259" key="6">
    <source>
        <dbReference type="Pfam" id="PF13087"/>
    </source>
</evidence>
<dbReference type="EMBL" id="CAJOBB010000001">
    <property type="protein sequence ID" value="CAF3500443.1"/>
    <property type="molecule type" value="Genomic_DNA"/>
</dbReference>
<evidence type="ECO:0000313" key="8">
    <source>
        <dbReference type="Proteomes" id="UP000663868"/>
    </source>
</evidence>
<dbReference type="GO" id="GO:0005524">
    <property type="term" value="F:ATP binding"/>
    <property type="evidence" value="ECO:0007669"/>
    <property type="project" value="UniProtKB-KW"/>
</dbReference>
<dbReference type="InterPro" id="IPR041677">
    <property type="entry name" value="DNA2/NAM7_AAA_11"/>
</dbReference>
<protein>
    <submittedName>
        <fullName evidence="7">Uncharacterized protein</fullName>
    </submittedName>
</protein>
<dbReference type="GO" id="GO:0016787">
    <property type="term" value="F:hydrolase activity"/>
    <property type="evidence" value="ECO:0007669"/>
    <property type="project" value="UniProtKB-KW"/>
</dbReference>
<dbReference type="InterPro" id="IPR047187">
    <property type="entry name" value="SF1_C_Upf1"/>
</dbReference>
<sequence length="803" mass="92059">MDDYTAKTWFQLKCSDPDEGPLWNKARILCTFKRGAITCLYLFQRRIENLEQENSRTSSQRSLWCNEVHDNIRILLDRIVTRWIPYYLLQRFGINSALDNSLTPEPLLTVSSIFGDPQDESGFDVEHAQELYEQCFIPLLYHELWENIKHDAKSIISNNFSNANDNITIEIKKNEPQVAQPAHRSESPIPTTLIFGSYSFDIDRSFTRTFPKLGLGDIILISIKTQGQTQRFFAVVVHVNDRWPANMDTIPVTDLVEGMDNKNIINVNSRIVLYTSKKCSDVIEKHCTSVRSNTISVAKLSNFTSSRRHISAVYNLRKFSKQSNLLLTTDDDPYFNGENIPNDFIEADIAGNFNNNQRNVIRCAERIFNDNNNDHLHLVHGPPGTGKSKTIAGIVTILLPQLKKTRKILICAPSNNACDELFKRILKELGLGNEQGTLVRVGREAPLDHDVCEHFLESQTMQQLVRMMQSREPVIETTVGSVKEGILTKAKVIISTLNYSANSTLLLMKHRKDVDLVIIDEACQSLEPDCLLPFYFGCAKIILVGDPQQLPPCVLSPAGQGHNLSQSLYDRLNDIVPPKNISMLTEQYRMHQEICDFPNKHFYDGQLITHESVMNYWTAYPSKPYYLYNLTYTTHQCPPNGRSSDNKEERIFIKKFCIKLLERLVGRQPYLPNDPEFIEMEKRIVVITPYKGQMKKFRKQSLQFPRHIEVLTVDSAQGKEKDIVLISCVRSGEGKTIGFLNDKRRLNVMLTRARRALYIFGNLDWLAERDPHWDELFDNAVARQVIDTVSSSDHQINLPLRDD</sequence>
<evidence type="ECO:0000256" key="3">
    <source>
        <dbReference type="ARBA" id="ARBA00022806"/>
    </source>
</evidence>
<dbReference type="CDD" id="cd18042">
    <property type="entry name" value="DEXXQc_SETX"/>
    <property type="match status" value="1"/>
</dbReference>
<dbReference type="CDD" id="cd18808">
    <property type="entry name" value="SF1_C_Upf1"/>
    <property type="match status" value="1"/>
</dbReference>
<evidence type="ECO:0000313" key="7">
    <source>
        <dbReference type="EMBL" id="CAF3500443.1"/>
    </source>
</evidence>
<evidence type="ECO:0000259" key="5">
    <source>
        <dbReference type="Pfam" id="PF13086"/>
    </source>
</evidence>
<keyword evidence="1" id="KW-0547">Nucleotide-binding</keyword>
<dbReference type="GO" id="GO:0016604">
    <property type="term" value="C:nuclear body"/>
    <property type="evidence" value="ECO:0007669"/>
    <property type="project" value="TreeGrafter"/>
</dbReference>
<dbReference type="AlphaFoldDB" id="A0A818H9G1"/>
<dbReference type="InterPro" id="IPR045055">
    <property type="entry name" value="DNA2/NAM7-like"/>
</dbReference>
<dbReference type="PANTHER" id="PTHR10887">
    <property type="entry name" value="DNA2/NAM7 HELICASE FAMILY"/>
    <property type="match status" value="1"/>
</dbReference>
<dbReference type="InterPro" id="IPR041679">
    <property type="entry name" value="DNA2/NAM7-like_C"/>
</dbReference>
<comment type="caution">
    <text evidence="7">The sequence shown here is derived from an EMBL/GenBank/DDBJ whole genome shotgun (WGS) entry which is preliminary data.</text>
</comment>
<name>A0A818H9G1_9BILA</name>
<dbReference type="Proteomes" id="UP000663868">
    <property type="component" value="Unassembled WGS sequence"/>
</dbReference>
<dbReference type="GO" id="GO:0001147">
    <property type="term" value="F:transcription termination site sequence-specific DNA binding"/>
    <property type="evidence" value="ECO:0007669"/>
    <property type="project" value="TreeGrafter"/>
</dbReference>
<organism evidence="7 8">
    <name type="scientific">Adineta steineri</name>
    <dbReference type="NCBI Taxonomy" id="433720"/>
    <lineage>
        <taxon>Eukaryota</taxon>
        <taxon>Metazoa</taxon>
        <taxon>Spiralia</taxon>
        <taxon>Gnathifera</taxon>
        <taxon>Rotifera</taxon>
        <taxon>Eurotatoria</taxon>
        <taxon>Bdelloidea</taxon>
        <taxon>Adinetida</taxon>
        <taxon>Adinetidae</taxon>
        <taxon>Adineta</taxon>
    </lineage>
</organism>
<dbReference type="Pfam" id="PF13086">
    <property type="entry name" value="AAA_11"/>
    <property type="match status" value="1"/>
</dbReference>
<dbReference type="FunFam" id="3.40.50.300:FF:000326">
    <property type="entry name" value="P-loop containing nucleoside triphosphate hydrolase"/>
    <property type="match status" value="1"/>
</dbReference>
<evidence type="ECO:0000256" key="1">
    <source>
        <dbReference type="ARBA" id="ARBA00022741"/>
    </source>
</evidence>
<dbReference type="GO" id="GO:0004386">
    <property type="term" value="F:helicase activity"/>
    <property type="evidence" value="ECO:0007669"/>
    <property type="project" value="UniProtKB-KW"/>
</dbReference>
<evidence type="ECO:0000256" key="2">
    <source>
        <dbReference type="ARBA" id="ARBA00022801"/>
    </source>
</evidence>
<reference evidence="7" key="1">
    <citation type="submission" date="2021-02" db="EMBL/GenBank/DDBJ databases">
        <authorList>
            <person name="Nowell W R."/>
        </authorList>
    </citation>
    <scope>NUCLEOTIDE SEQUENCE</scope>
</reference>
<dbReference type="PANTHER" id="PTHR10887:SF495">
    <property type="entry name" value="HELICASE SENATAXIN ISOFORM X1-RELATED"/>
    <property type="match status" value="1"/>
</dbReference>
<dbReference type="SUPFAM" id="SSF52540">
    <property type="entry name" value="P-loop containing nucleoside triphosphate hydrolases"/>
    <property type="match status" value="1"/>
</dbReference>
<evidence type="ECO:0000256" key="4">
    <source>
        <dbReference type="ARBA" id="ARBA00022840"/>
    </source>
</evidence>
<proteinExistence type="predicted"/>
<feature type="domain" description="DNA2/NAM7 helicase helicase" evidence="5">
    <location>
        <begin position="459"/>
        <end position="556"/>
    </location>
</feature>
<dbReference type="Gene3D" id="3.40.50.300">
    <property type="entry name" value="P-loop containing nucleotide triphosphate hydrolases"/>
    <property type="match status" value="2"/>
</dbReference>
<dbReference type="GO" id="GO:0006369">
    <property type="term" value="P:termination of RNA polymerase II transcription"/>
    <property type="evidence" value="ECO:0007669"/>
    <property type="project" value="TreeGrafter"/>
</dbReference>
<feature type="domain" description="DNA2/NAM7 helicase-like C-terminal" evidence="6">
    <location>
        <begin position="564"/>
        <end position="762"/>
    </location>
</feature>
<dbReference type="InterPro" id="IPR027417">
    <property type="entry name" value="P-loop_NTPase"/>
</dbReference>
<gene>
    <name evidence="7" type="ORF">KXQ929_LOCUS39</name>
</gene>
<accession>A0A818H9G1</accession>